<dbReference type="RefSeq" id="WP_275471831.1">
    <property type="nucleotide sequence ID" value="NZ_JAPDSH010000006.1"/>
</dbReference>
<organism evidence="1 2">
    <name type="scientific">Vagococcus proximus</name>
    <dbReference type="NCBI Taxonomy" id="2991417"/>
    <lineage>
        <taxon>Bacteria</taxon>
        <taxon>Bacillati</taxon>
        <taxon>Bacillota</taxon>
        <taxon>Bacilli</taxon>
        <taxon>Lactobacillales</taxon>
        <taxon>Enterococcaceae</taxon>
        <taxon>Vagococcus</taxon>
    </lineage>
</organism>
<evidence type="ECO:0000313" key="2">
    <source>
        <dbReference type="Proteomes" id="UP001147148"/>
    </source>
</evidence>
<dbReference type="EMBL" id="JAPDSH010000006">
    <property type="protein sequence ID" value="MDF0480245.1"/>
    <property type="molecule type" value="Genomic_DNA"/>
</dbReference>
<gene>
    <name evidence="1" type="ORF">OL233_08110</name>
</gene>
<protein>
    <recommendedName>
        <fullName evidence="3">Phage protein</fullName>
    </recommendedName>
</protein>
<sequence length="57" mass="6921">MMDRKIGLYCDGEILKWYVSREQALADLHWKDPSCFGIYLSEDRKLYTIDEYRQKND</sequence>
<keyword evidence="2" id="KW-1185">Reference proteome</keyword>
<reference evidence="1" key="1">
    <citation type="submission" date="2022-10" db="EMBL/GenBank/DDBJ databases">
        <title>Vagococcus sp. isolated from poultry meat.</title>
        <authorList>
            <person name="Johansson P."/>
            <person name="Bjorkroth J."/>
        </authorList>
    </citation>
    <scope>NUCLEOTIDE SEQUENCE</scope>
    <source>
        <strain evidence="1">PNs007</strain>
    </source>
</reference>
<comment type="caution">
    <text evidence="1">The sequence shown here is derived from an EMBL/GenBank/DDBJ whole genome shotgun (WGS) entry which is preliminary data.</text>
</comment>
<proteinExistence type="predicted"/>
<evidence type="ECO:0008006" key="3">
    <source>
        <dbReference type="Google" id="ProtNLM"/>
    </source>
</evidence>
<name>A0ABT5X2L5_9ENTE</name>
<dbReference type="Proteomes" id="UP001147148">
    <property type="component" value="Unassembled WGS sequence"/>
</dbReference>
<accession>A0ABT5X2L5</accession>
<evidence type="ECO:0000313" key="1">
    <source>
        <dbReference type="EMBL" id="MDF0480245.1"/>
    </source>
</evidence>